<dbReference type="PANTHER" id="PTHR34980:SF2">
    <property type="entry name" value="INNER MEMBRANE PROTEIN YHAH-RELATED"/>
    <property type="match status" value="1"/>
</dbReference>
<evidence type="ECO:0000313" key="5">
    <source>
        <dbReference type="Proteomes" id="UP000784700"/>
    </source>
</evidence>
<keyword evidence="1" id="KW-0812">Transmembrane</keyword>
<reference evidence="3 4" key="1">
    <citation type="submission" date="2018-08" db="EMBL/GenBank/DDBJ databases">
        <title>Comparative genomics of wild bee and flower associated Lactobacillus reveals potential adaptation to the bee host.</title>
        <authorList>
            <person name="Vuong H.Q."/>
            <person name="Mcfrederick Q.S."/>
        </authorList>
    </citation>
    <scope>NUCLEOTIDE SEQUENCE</scope>
    <source>
        <strain evidence="2 4">HV_13</strain>
        <strain evidence="3">HV_63</strain>
    </source>
</reference>
<dbReference type="GO" id="GO:0005886">
    <property type="term" value="C:plasma membrane"/>
    <property type="evidence" value="ECO:0007669"/>
    <property type="project" value="TreeGrafter"/>
</dbReference>
<feature type="transmembrane region" description="Helical" evidence="1">
    <location>
        <begin position="32"/>
        <end position="54"/>
    </location>
</feature>
<organism evidence="3 5">
    <name type="scientific">Apilactobacillus micheneri</name>
    <dbReference type="NCBI Taxonomy" id="1899430"/>
    <lineage>
        <taxon>Bacteria</taxon>
        <taxon>Bacillati</taxon>
        <taxon>Bacillota</taxon>
        <taxon>Bacilli</taxon>
        <taxon>Lactobacillales</taxon>
        <taxon>Lactobacillaceae</taxon>
        <taxon>Apilactobacillus</taxon>
    </lineage>
</organism>
<dbReference type="InterPro" id="IPR008523">
    <property type="entry name" value="DUF805"/>
</dbReference>
<evidence type="ECO:0000313" key="2">
    <source>
        <dbReference type="EMBL" id="TPR26220.1"/>
    </source>
</evidence>
<comment type="caution">
    <text evidence="3">The sequence shown here is derived from an EMBL/GenBank/DDBJ whole genome shotgun (WGS) entry which is preliminary data.</text>
</comment>
<dbReference type="Pfam" id="PF05656">
    <property type="entry name" value="DUF805"/>
    <property type="match status" value="1"/>
</dbReference>
<keyword evidence="1" id="KW-0472">Membrane</keyword>
<dbReference type="PANTHER" id="PTHR34980">
    <property type="entry name" value="INNER MEMBRANE PROTEIN-RELATED-RELATED"/>
    <property type="match status" value="1"/>
</dbReference>
<keyword evidence="4" id="KW-1185">Reference proteome</keyword>
<feature type="transmembrane region" description="Helical" evidence="1">
    <location>
        <begin position="123"/>
        <end position="145"/>
    </location>
</feature>
<evidence type="ECO:0000313" key="4">
    <source>
        <dbReference type="Proteomes" id="UP000777560"/>
    </source>
</evidence>
<feature type="transmembrane region" description="Helical" evidence="1">
    <location>
        <begin position="99"/>
        <end position="117"/>
    </location>
</feature>
<sequence>MVGMWEAYKLFFMNYVNFSGKSSRAEYWWVRLINFIIEFIFVIIGIGLILGYVANTSNFAMLWYGIILFMFPSFYGLVILIPGISLLIRRYRDTGISPWWLLLTVVLPYFMLVLIQFNINNNLFVVIAYIIFALLTIANFVITILPSKKEL</sequence>
<dbReference type="AlphaFoldDB" id="A0A9Q8IMH2"/>
<accession>A0A9Q8IMH2</accession>
<protein>
    <submittedName>
        <fullName evidence="3">DUF805 domain-containing protein</fullName>
    </submittedName>
</protein>
<name>A0A9Q8IMH2_9LACO</name>
<dbReference type="Proteomes" id="UP000784700">
    <property type="component" value="Unassembled WGS sequence"/>
</dbReference>
<feature type="transmembrane region" description="Helical" evidence="1">
    <location>
        <begin position="60"/>
        <end position="87"/>
    </location>
</feature>
<evidence type="ECO:0000256" key="1">
    <source>
        <dbReference type="SAM" id="Phobius"/>
    </source>
</evidence>
<evidence type="ECO:0000313" key="3">
    <source>
        <dbReference type="EMBL" id="TPR43803.1"/>
    </source>
</evidence>
<dbReference type="Proteomes" id="UP000777560">
    <property type="component" value="Unassembled WGS sequence"/>
</dbReference>
<dbReference type="EMBL" id="QUAV01000001">
    <property type="protein sequence ID" value="TPR26220.1"/>
    <property type="molecule type" value="Genomic_DNA"/>
</dbReference>
<dbReference type="GeneID" id="58108261"/>
<dbReference type="RefSeq" id="WP_105964191.1">
    <property type="nucleotide sequence ID" value="NZ_POSO01000002.1"/>
</dbReference>
<proteinExistence type="predicted"/>
<keyword evidence="1" id="KW-1133">Transmembrane helix</keyword>
<gene>
    <name evidence="2" type="ORF">DY114_00550</name>
    <name evidence="3" type="ORF">DY130_05060</name>
</gene>
<dbReference type="EMBL" id="QUBG01000004">
    <property type="protein sequence ID" value="TPR43803.1"/>
    <property type="molecule type" value="Genomic_DNA"/>
</dbReference>